<dbReference type="GeneID" id="110193591"/>
<feature type="repeat" description="RCC1" evidence="1">
    <location>
        <begin position="256"/>
        <end position="344"/>
    </location>
</feature>
<dbReference type="PANTHER" id="PTHR46849:SF1">
    <property type="entry name" value="RCC1 DOMAIN-CONTAINING PROTEIN 1"/>
    <property type="match status" value="1"/>
</dbReference>
<dbReference type="InterPro" id="IPR052830">
    <property type="entry name" value="RCC1_domain-containing"/>
</dbReference>
<proteinExistence type="predicted"/>
<dbReference type="PROSITE" id="PS00626">
    <property type="entry name" value="RCC1_2"/>
    <property type="match status" value="2"/>
</dbReference>
<dbReference type="GO" id="GO:0005886">
    <property type="term" value="C:plasma membrane"/>
    <property type="evidence" value="ECO:0007669"/>
    <property type="project" value="Ensembl"/>
</dbReference>
<name>A0A6P5IFZ0_PHACI</name>
<dbReference type="Proteomes" id="UP000515140">
    <property type="component" value="Unplaced"/>
</dbReference>
<dbReference type="RefSeq" id="XP_020821107.1">
    <property type="nucleotide sequence ID" value="XM_020965448.1"/>
</dbReference>
<feature type="repeat" description="RCC1" evidence="1">
    <location>
        <begin position="204"/>
        <end position="255"/>
    </location>
</feature>
<dbReference type="CTD" id="91433"/>
<evidence type="ECO:0000256" key="1">
    <source>
        <dbReference type="PROSITE-ProRule" id="PRU00235"/>
    </source>
</evidence>
<dbReference type="AlphaFoldDB" id="A0A6P5IFZ0"/>
<evidence type="ECO:0000313" key="3">
    <source>
        <dbReference type="RefSeq" id="XP_020821107.1"/>
    </source>
</evidence>
<dbReference type="Pfam" id="PF00415">
    <property type="entry name" value="RCC1"/>
    <property type="match status" value="2"/>
</dbReference>
<dbReference type="PRINTS" id="PR00633">
    <property type="entry name" value="RCCNDNSATION"/>
</dbReference>
<dbReference type="FunCoup" id="A0A6P5IFZ0">
    <property type="interactions" value="326"/>
</dbReference>
<dbReference type="InParanoid" id="A0A6P5IFZ0"/>
<accession>A0A6P5IFZ0</accession>
<dbReference type="SUPFAM" id="SSF50985">
    <property type="entry name" value="RCC1/BLIP-II"/>
    <property type="match status" value="1"/>
</dbReference>
<organism evidence="2 3">
    <name type="scientific">Phascolarctos cinereus</name>
    <name type="common">Koala</name>
    <dbReference type="NCBI Taxonomy" id="38626"/>
    <lineage>
        <taxon>Eukaryota</taxon>
        <taxon>Metazoa</taxon>
        <taxon>Chordata</taxon>
        <taxon>Craniata</taxon>
        <taxon>Vertebrata</taxon>
        <taxon>Euteleostomi</taxon>
        <taxon>Mammalia</taxon>
        <taxon>Metatheria</taxon>
        <taxon>Diprotodontia</taxon>
        <taxon>Phascolarctidae</taxon>
        <taxon>Phascolarctos</taxon>
    </lineage>
</organism>
<sequence>MGAPQRPGWFGFGFRGFGQALGSERGLRSSLHGPEPLVLEDIQEGDPAKAQAAVTDVCQVRPSWSFTGFLTRDWRLVLSGSVNGQLSGCRDALASEQHVLVLRMEVEGTPAEVQAWAAASELQGEPLWTWKILRQGDWEKDSGSGDQAGGHGGSPLDPALLPLVPEPGWYVSPRQPFSQPLAPELKARQLVLGAEHALLLGGMGQVYTWGTGRLGQLGHGALEAELEPRQVEALQGLAMAQVAAGGWHSLCVSEAGDLYIWGWNESGQLALPSRAIAEREKTVAGASGLYSCSPEVKMPAKDGDGDPAQFISVQPFPALLDLPSGSEVSKASCGSRHTAVVTRDGELYTWGWGKYGQLGHKDTASLDQPQRVDYFTDNLLHVEAVICGPWNTYVYAVEGKN</sequence>
<protein>
    <submittedName>
        <fullName evidence="3">RCC1 domain-containing protein 1 isoform X1</fullName>
    </submittedName>
</protein>
<dbReference type="InterPro" id="IPR009091">
    <property type="entry name" value="RCC1/BLIP-II"/>
</dbReference>
<feature type="repeat" description="RCC1" evidence="1">
    <location>
        <begin position="345"/>
        <end position="398"/>
    </location>
</feature>
<dbReference type="InterPro" id="IPR000408">
    <property type="entry name" value="Reg_chr_condens"/>
</dbReference>
<dbReference type="PROSITE" id="PS50012">
    <property type="entry name" value="RCC1_3"/>
    <property type="match status" value="3"/>
</dbReference>
<dbReference type="Gene3D" id="2.130.10.30">
    <property type="entry name" value="Regulator of chromosome condensation 1/beta-lactamase-inhibitor protein II"/>
    <property type="match status" value="2"/>
</dbReference>
<dbReference type="KEGG" id="pcw:110193591"/>
<evidence type="ECO:0000313" key="2">
    <source>
        <dbReference type="Proteomes" id="UP000515140"/>
    </source>
</evidence>
<gene>
    <name evidence="3" type="primary">RCCD1</name>
</gene>
<keyword evidence="2" id="KW-1185">Reference proteome</keyword>
<dbReference type="GO" id="GO:0005829">
    <property type="term" value="C:cytosol"/>
    <property type="evidence" value="ECO:0007669"/>
    <property type="project" value="Ensembl"/>
</dbReference>
<reference evidence="3" key="1">
    <citation type="submission" date="2025-08" db="UniProtKB">
        <authorList>
            <consortium name="RefSeq"/>
        </authorList>
    </citation>
    <scope>IDENTIFICATION</scope>
    <source>
        <tissue evidence="3">Spleen</tissue>
    </source>
</reference>
<dbReference type="PANTHER" id="PTHR46849">
    <property type="entry name" value="RCC1 DOMAIN-CONTAINING PROTEIN 1"/>
    <property type="match status" value="1"/>
</dbReference>